<dbReference type="InterPro" id="IPR003395">
    <property type="entry name" value="RecF/RecN/SMC_N"/>
</dbReference>
<dbReference type="PANTHER" id="PTHR18937">
    <property type="entry name" value="STRUCTURAL MAINTENANCE OF CHROMOSOMES SMC FAMILY MEMBER"/>
    <property type="match status" value="1"/>
</dbReference>
<feature type="compositionally biased region" description="Low complexity" evidence="6">
    <location>
        <begin position="173"/>
        <end position="185"/>
    </location>
</feature>
<name>A0A1Q9EWG1_SYMMI</name>
<evidence type="ECO:0000256" key="3">
    <source>
        <dbReference type="ARBA" id="ARBA00022840"/>
    </source>
</evidence>
<gene>
    <name evidence="8" type="primary">SMC4</name>
    <name evidence="8" type="ORF">AK812_SmicGene4436</name>
</gene>
<keyword evidence="4" id="KW-0539">Nucleus</keyword>
<dbReference type="InterPro" id="IPR027417">
    <property type="entry name" value="P-loop_NTPase"/>
</dbReference>
<comment type="subcellular location">
    <subcellularLocation>
        <location evidence="1">Nucleus</location>
    </subcellularLocation>
</comment>
<keyword evidence="3" id="KW-0067">ATP-binding</keyword>
<reference evidence="8 9" key="1">
    <citation type="submission" date="2016-02" db="EMBL/GenBank/DDBJ databases">
        <title>Genome analysis of coral dinoflagellate symbionts highlights evolutionary adaptations to a symbiotic lifestyle.</title>
        <authorList>
            <person name="Aranda M."/>
            <person name="Li Y."/>
            <person name="Liew Y.J."/>
            <person name="Baumgarten S."/>
            <person name="Simakov O."/>
            <person name="Wilson M."/>
            <person name="Piel J."/>
            <person name="Ashoor H."/>
            <person name="Bougouffa S."/>
            <person name="Bajic V.B."/>
            <person name="Ryu T."/>
            <person name="Ravasi T."/>
            <person name="Bayer T."/>
            <person name="Micklem G."/>
            <person name="Kim H."/>
            <person name="Bhak J."/>
            <person name="Lajeunesse T.C."/>
            <person name="Voolstra C.R."/>
        </authorList>
    </citation>
    <scope>NUCLEOTIDE SEQUENCE [LARGE SCALE GENOMIC DNA]</scope>
    <source>
        <strain evidence="8 9">CCMP2467</strain>
    </source>
</reference>
<dbReference type="AlphaFoldDB" id="A0A1Q9EWG1"/>
<evidence type="ECO:0000256" key="2">
    <source>
        <dbReference type="ARBA" id="ARBA00022741"/>
    </source>
</evidence>
<dbReference type="Gene3D" id="3.40.50.300">
    <property type="entry name" value="P-loop containing nucleotide triphosphate hydrolases"/>
    <property type="match status" value="1"/>
</dbReference>
<feature type="compositionally biased region" description="Acidic residues" evidence="6">
    <location>
        <begin position="149"/>
        <end position="172"/>
    </location>
</feature>
<keyword evidence="9" id="KW-1185">Reference proteome</keyword>
<feature type="domain" description="RecF/RecN/SMC N-terminal" evidence="7">
    <location>
        <begin position="250"/>
        <end position="349"/>
    </location>
</feature>
<evidence type="ECO:0000313" key="9">
    <source>
        <dbReference type="Proteomes" id="UP000186817"/>
    </source>
</evidence>
<dbReference type="Pfam" id="PF02463">
    <property type="entry name" value="SMC_N"/>
    <property type="match status" value="1"/>
</dbReference>
<accession>A0A1Q9EWG1</accession>
<comment type="caution">
    <text evidence="8">The sequence shown here is derived from an EMBL/GenBank/DDBJ whole genome shotgun (WGS) entry which is preliminary data.</text>
</comment>
<dbReference type="GO" id="GO:0005634">
    <property type="term" value="C:nucleus"/>
    <property type="evidence" value="ECO:0007669"/>
    <property type="project" value="UniProtKB-SubCell"/>
</dbReference>
<keyword evidence="5" id="KW-0175">Coiled coil</keyword>
<evidence type="ECO:0000256" key="1">
    <source>
        <dbReference type="ARBA" id="ARBA00004123"/>
    </source>
</evidence>
<evidence type="ECO:0000256" key="6">
    <source>
        <dbReference type="SAM" id="MobiDB-lite"/>
    </source>
</evidence>
<dbReference type="PANTHER" id="PTHR18937:SF172">
    <property type="entry name" value="STRUCTURAL MAINTENANCE OF CHROMOSOMES PROTEIN"/>
    <property type="match status" value="1"/>
</dbReference>
<dbReference type="EMBL" id="LSRX01000055">
    <property type="protein sequence ID" value="OLQ11722.1"/>
    <property type="molecule type" value="Genomic_DNA"/>
</dbReference>
<keyword evidence="2" id="KW-0547">Nucleotide-binding</keyword>
<protein>
    <submittedName>
        <fullName evidence="8">Structural maintenance of chromosomes protein 4</fullName>
    </submittedName>
</protein>
<organism evidence="8 9">
    <name type="scientific">Symbiodinium microadriaticum</name>
    <name type="common">Dinoflagellate</name>
    <name type="synonym">Zooxanthella microadriatica</name>
    <dbReference type="NCBI Taxonomy" id="2951"/>
    <lineage>
        <taxon>Eukaryota</taxon>
        <taxon>Sar</taxon>
        <taxon>Alveolata</taxon>
        <taxon>Dinophyceae</taxon>
        <taxon>Suessiales</taxon>
        <taxon>Symbiodiniaceae</taxon>
        <taxon>Symbiodinium</taxon>
    </lineage>
</organism>
<evidence type="ECO:0000256" key="4">
    <source>
        <dbReference type="ARBA" id="ARBA00023242"/>
    </source>
</evidence>
<sequence>MLSIPFHAKKQSTGMPPRLIVKVKLKAFSEISRHCYNQRLSDWTDRAESYRTSVLLNKGRSPDEQLLPEQIWRSEVLGHLQAPHPGPRPAIQGQVGGVGEEMGPLTFSEEGWAGWATKAQEEAEAEEAEAEEVEVRGACGVWLKCQAEAEEAEAGEGEGEEEEADEAADDPVLEAPEAEAPAAEAAAKEEEEEKARKPRLMIQKIASWLLMKLDHGQDVVTITSPDSEEEDFNVLENFKSYGGIKAYGVGLEEKGQSNTIDALLFVFGKRAKKMRLNKVSELIHASGAMPNLSSAKVEVTFQDIVDTGDGPEDYEVVKGSVFSVTREAFKNNQSKYYIDGKGSNFTEAQSPHEDGLLEYLEDIIGSNRLLEPIEAEGSVEKLTEQRQEKLNRLRVAEREKEALDGPRQEAEAWVTGEAERLEMQRLSSAKWPKSGGTPDVLVAISGCKTEQLRCVLAQSQVRDSQTKLGTLEEEHKVLQGQMKEHKKKMEGFEKEVKAIEDEHNSHLKEYNKIKEKMEKKAEEFKEFERQDVKYTEDIAFQEQKLQKLSQVREQEEERAKQLVKASETVSARTWRVFSGAMAFEAQFAEIEQNSCHLLSCCCVGISCTACSDPCCMDKHKLCCCAGGTTSGEDCIGEKGCWTGFGKTCCWIHACSTNNMALGCCNTFFMGRPYGGEGRPVEDGEAAFMQDANWCCYLLFAGWACGPFMPYCFSNSKIFCLEEKHTRAPCWTEEGIWHHYGKAGCLVVRGQLPPTRRIGFGLCGCAVCKKEPSQARASLVTPGQQRM</sequence>
<evidence type="ECO:0000313" key="8">
    <source>
        <dbReference type="EMBL" id="OLQ11722.1"/>
    </source>
</evidence>
<dbReference type="OrthoDB" id="5575062at2759"/>
<evidence type="ECO:0000259" key="7">
    <source>
        <dbReference type="Pfam" id="PF02463"/>
    </source>
</evidence>
<feature type="coiled-coil region" evidence="5">
    <location>
        <begin position="468"/>
        <end position="565"/>
    </location>
</feature>
<feature type="region of interest" description="Disordered" evidence="6">
    <location>
        <begin position="149"/>
        <end position="197"/>
    </location>
</feature>
<dbReference type="Proteomes" id="UP000186817">
    <property type="component" value="Unassembled WGS sequence"/>
</dbReference>
<dbReference type="GO" id="GO:0005524">
    <property type="term" value="F:ATP binding"/>
    <property type="evidence" value="ECO:0007669"/>
    <property type="project" value="UniProtKB-KW"/>
</dbReference>
<proteinExistence type="predicted"/>
<evidence type="ECO:0000256" key="5">
    <source>
        <dbReference type="SAM" id="Coils"/>
    </source>
</evidence>
<dbReference type="GO" id="GO:0000796">
    <property type="term" value="C:condensin complex"/>
    <property type="evidence" value="ECO:0007669"/>
    <property type="project" value="TreeGrafter"/>
</dbReference>
<dbReference type="GO" id="GO:0007076">
    <property type="term" value="P:mitotic chromosome condensation"/>
    <property type="evidence" value="ECO:0007669"/>
    <property type="project" value="TreeGrafter"/>
</dbReference>
<dbReference type="SUPFAM" id="SSF52540">
    <property type="entry name" value="P-loop containing nucleoside triphosphate hydrolases"/>
    <property type="match status" value="1"/>
</dbReference>